<dbReference type="AlphaFoldDB" id="A0A8H6H6L6"/>
<feature type="region of interest" description="Disordered" evidence="1">
    <location>
        <begin position="34"/>
        <end position="81"/>
    </location>
</feature>
<proteinExistence type="predicted"/>
<gene>
    <name evidence="2" type="ORF">DFP72DRAFT_834254</name>
</gene>
<keyword evidence="3" id="KW-1185">Reference proteome</keyword>
<evidence type="ECO:0000256" key="1">
    <source>
        <dbReference type="SAM" id="MobiDB-lite"/>
    </source>
</evidence>
<name>A0A8H6H6L6_9AGAR</name>
<evidence type="ECO:0000313" key="3">
    <source>
        <dbReference type="Proteomes" id="UP000521943"/>
    </source>
</evidence>
<organism evidence="2 3">
    <name type="scientific">Ephemerocybe angulata</name>
    <dbReference type="NCBI Taxonomy" id="980116"/>
    <lineage>
        <taxon>Eukaryota</taxon>
        <taxon>Fungi</taxon>
        <taxon>Dikarya</taxon>
        <taxon>Basidiomycota</taxon>
        <taxon>Agaricomycotina</taxon>
        <taxon>Agaricomycetes</taxon>
        <taxon>Agaricomycetidae</taxon>
        <taxon>Agaricales</taxon>
        <taxon>Agaricineae</taxon>
        <taxon>Psathyrellaceae</taxon>
        <taxon>Ephemerocybe</taxon>
    </lineage>
</organism>
<evidence type="ECO:0000313" key="2">
    <source>
        <dbReference type="EMBL" id="KAF6741369.1"/>
    </source>
</evidence>
<dbReference type="OrthoDB" id="3063746at2759"/>
<reference evidence="2 3" key="1">
    <citation type="submission" date="2020-07" db="EMBL/GenBank/DDBJ databases">
        <title>Comparative genomics of pyrophilous fungi reveals a link between fire events and developmental genes.</title>
        <authorList>
            <consortium name="DOE Joint Genome Institute"/>
            <person name="Steindorff A.S."/>
            <person name="Carver A."/>
            <person name="Calhoun S."/>
            <person name="Stillman K."/>
            <person name="Liu H."/>
            <person name="Lipzen A."/>
            <person name="Pangilinan J."/>
            <person name="Labutti K."/>
            <person name="Bruns T.D."/>
            <person name="Grigoriev I.V."/>
        </authorList>
    </citation>
    <scope>NUCLEOTIDE SEQUENCE [LARGE SCALE GENOMIC DNA]</scope>
    <source>
        <strain evidence="2 3">CBS 144469</strain>
    </source>
</reference>
<feature type="compositionally biased region" description="Low complexity" evidence="1">
    <location>
        <begin position="70"/>
        <end position="81"/>
    </location>
</feature>
<dbReference type="EMBL" id="JACGCI010000262">
    <property type="protein sequence ID" value="KAF6741369.1"/>
    <property type="molecule type" value="Genomic_DNA"/>
</dbReference>
<protein>
    <submittedName>
        <fullName evidence="2">Uncharacterized protein</fullName>
    </submittedName>
</protein>
<dbReference type="Proteomes" id="UP000521943">
    <property type="component" value="Unassembled WGS sequence"/>
</dbReference>
<sequence length="161" mass="17420">MHSQEWQRTLGFIRTASSFATLHGQLARNALQFSSRGQASRGPAAPAASPDGNGNTREVPSTMFVKPTAEDTSTSSTSASDNFSLPNDVTIVPVYDARNSDTLDWNEVLPRLSETLPVYTGGEIPFGSFVFVGYTMTIYLGNNNKWTLGCNVLWVVILGSP</sequence>
<accession>A0A8H6H6L6</accession>
<feature type="compositionally biased region" description="Low complexity" evidence="1">
    <location>
        <begin position="36"/>
        <end position="49"/>
    </location>
</feature>
<comment type="caution">
    <text evidence="2">The sequence shown here is derived from an EMBL/GenBank/DDBJ whole genome shotgun (WGS) entry which is preliminary data.</text>
</comment>